<reference evidence="4" key="1">
    <citation type="submission" date="2017-02" db="EMBL/GenBank/DDBJ databases">
        <authorList>
            <person name="Daims H."/>
        </authorList>
    </citation>
    <scope>NUCLEOTIDE SEQUENCE [LARGE SCALE GENOMIC DNA]</scope>
</reference>
<gene>
    <name evidence="3" type="ORF">CRENPOLYSF1_190001</name>
</gene>
<feature type="transmembrane region" description="Helical" evidence="1">
    <location>
        <begin position="32"/>
        <end position="53"/>
    </location>
</feature>
<feature type="domain" description="N,N-dimethylformamidase beta subunit-like C-terminal" evidence="2">
    <location>
        <begin position="113"/>
        <end position="523"/>
    </location>
</feature>
<keyword evidence="1" id="KW-0472">Membrane</keyword>
<keyword evidence="1" id="KW-0812">Transmembrane</keyword>
<evidence type="ECO:0000313" key="3">
    <source>
        <dbReference type="EMBL" id="SJM91282.1"/>
    </source>
</evidence>
<dbReference type="OrthoDB" id="505641at2"/>
<name>A0A1R4H4V4_9GAMM</name>
<dbReference type="RefSeq" id="WP_087142881.1">
    <property type="nucleotide sequence ID" value="NZ_FUKI01000092.1"/>
</dbReference>
<dbReference type="Pfam" id="PF20254">
    <property type="entry name" value="DMFA2_C"/>
    <property type="match status" value="1"/>
</dbReference>
<keyword evidence="1" id="KW-1133">Transmembrane helix</keyword>
<organism evidence="3 4">
    <name type="scientific">Crenothrix polyspora</name>
    <dbReference type="NCBI Taxonomy" id="360316"/>
    <lineage>
        <taxon>Bacteria</taxon>
        <taxon>Pseudomonadati</taxon>
        <taxon>Pseudomonadota</taxon>
        <taxon>Gammaproteobacteria</taxon>
        <taxon>Methylococcales</taxon>
        <taxon>Crenotrichaceae</taxon>
        <taxon>Crenothrix</taxon>
    </lineage>
</organism>
<dbReference type="AlphaFoldDB" id="A0A1R4H4V4"/>
<evidence type="ECO:0000259" key="2">
    <source>
        <dbReference type="Pfam" id="PF20254"/>
    </source>
</evidence>
<proteinExistence type="predicted"/>
<sequence>MIKLITLCRLLRYKNFSTTFSHQPRALTTKSLVYVFFFSVSGFSIAATTPNLIKIENALPGNPAWHNFYVLGSQATDNMHNLEGYANKDSVNIGQAIKFYVNANPKTDPTYSITVYRLGWYQGSGARQIVAPVLQTSIKQIIPKPYANGMVQANWIKPYTLNIPKTWVSGIYVATLIGSWTNKGQYIPFVVRDVQRKSDYLFQTSTTTWQAYNAWGGKSLYGYNSTERVAARKVSFNRPYDVDGGLAALRTWDINMLYFLEREGYDVTYQSDLDTHTGNGGVFNHKALLSVGHDEYWTKAMRDNFENAQKHGIGLGFFGANQAYWQIRMENAIAPQATEQNRTIVAYKGFSETEDPLAIDANPKNNHLVTAQWRDSRFANRPENALIGVMYAFGPKDKGDLNGDIIASKNDPLQNKTASHWAYTNTDITIGATIGNFKGFLGYEADRVFDNGYTPAGLSIIASSPVSQDFVDQDSPLSKHYDPKNPKAHATIYSKPCSVLPCKNALSTVFAAGSLQWVWGLDTGFKYPKLIENHYIKQVTRNVLAKMISAPLPY</sequence>
<accession>A0A1R4H4V4</accession>
<dbReference type="Proteomes" id="UP000195667">
    <property type="component" value="Unassembled WGS sequence"/>
</dbReference>
<protein>
    <recommendedName>
        <fullName evidence="2">N,N-dimethylformamidase beta subunit-like C-terminal domain-containing protein</fullName>
    </recommendedName>
</protein>
<keyword evidence="4" id="KW-1185">Reference proteome</keyword>
<dbReference type="EMBL" id="FUKI01000092">
    <property type="protein sequence ID" value="SJM91282.1"/>
    <property type="molecule type" value="Genomic_DNA"/>
</dbReference>
<dbReference type="InterPro" id="IPR046540">
    <property type="entry name" value="DMFA2_C"/>
</dbReference>
<evidence type="ECO:0000256" key="1">
    <source>
        <dbReference type="SAM" id="Phobius"/>
    </source>
</evidence>
<evidence type="ECO:0000313" key="4">
    <source>
        <dbReference type="Proteomes" id="UP000195667"/>
    </source>
</evidence>